<dbReference type="InterPro" id="IPR000709">
    <property type="entry name" value="Leu_Ile_Val-bd"/>
</dbReference>
<reference evidence="5 6" key="1">
    <citation type="journal article" date="2020" name="Microb. Genom.">
        <title>Genetic diversity of clinical and environmental Mucorales isolates obtained from an investigation of mucormycosis cases among solid organ transplant recipients.</title>
        <authorList>
            <person name="Nguyen M.H."/>
            <person name="Kaul D."/>
            <person name="Muto C."/>
            <person name="Cheng S.J."/>
            <person name="Richter R.A."/>
            <person name="Bruno V.M."/>
            <person name="Liu G."/>
            <person name="Beyhan S."/>
            <person name="Sundermann A.J."/>
            <person name="Mounaud S."/>
            <person name="Pasculle A.W."/>
            <person name="Nierman W.C."/>
            <person name="Driscoll E."/>
            <person name="Cumbie R."/>
            <person name="Clancy C.J."/>
            <person name="Dupont C.L."/>
        </authorList>
    </citation>
    <scope>NUCLEOTIDE SEQUENCE [LARGE SCALE GENOMIC DNA]</scope>
    <source>
        <strain evidence="5 6">GL24</strain>
    </source>
</reference>
<dbReference type="GO" id="GO:0006865">
    <property type="term" value="P:amino acid transport"/>
    <property type="evidence" value="ECO:0007669"/>
    <property type="project" value="UniProtKB-KW"/>
</dbReference>
<evidence type="ECO:0000256" key="1">
    <source>
        <dbReference type="ARBA" id="ARBA00022448"/>
    </source>
</evidence>
<protein>
    <recommendedName>
        <fullName evidence="4">Leucine-binding protein domain-containing protein</fullName>
    </recommendedName>
</protein>
<keyword evidence="3" id="KW-0029">Amino-acid transport</keyword>
<accession>A0A9P6XV80</accession>
<dbReference type="Pfam" id="PF13458">
    <property type="entry name" value="Peripla_BP_6"/>
    <property type="match status" value="1"/>
</dbReference>
<dbReference type="InterPro" id="IPR028082">
    <property type="entry name" value="Peripla_BP_I"/>
</dbReference>
<evidence type="ECO:0000256" key="3">
    <source>
        <dbReference type="ARBA" id="ARBA00022970"/>
    </source>
</evidence>
<proteinExistence type="predicted"/>
<evidence type="ECO:0000256" key="2">
    <source>
        <dbReference type="ARBA" id="ARBA00022729"/>
    </source>
</evidence>
<keyword evidence="6" id="KW-1185">Reference proteome</keyword>
<evidence type="ECO:0000313" key="5">
    <source>
        <dbReference type="EMBL" id="KAG1533268.1"/>
    </source>
</evidence>
<dbReference type="Gene3D" id="3.40.50.2300">
    <property type="match status" value="2"/>
</dbReference>
<dbReference type="EMBL" id="JAANIU010009363">
    <property type="protein sequence ID" value="KAG1533268.1"/>
    <property type="molecule type" value="Genomic_DNA"/>
</dbReference>
<sequence length="124" mass="13125">MGPEGTANQDLVAIAGPAIDGLLVTLPADFTQNAANADIVKAFEAKKRNAGGAFQMTAYTATQVIADGIKGAGSDDPTKVAKYLHANSFDTPIGKVSWNKQGDLTNFSFDVFTWHKDGSKTVYK</sequence>
<dbReference type="InterPro" id="IPR028081">
    <property type="entry name" value="Leu-bd"/>
</dbReference>
<dbReference type="SUPFAM" id="SSF53822">
    <property type="entry name" value="Periplasmic binding protein-like I"/>
    <property type="match status" value="1"/>
</dbReference>
<organism evidence="5 6">
    <name type="scientific">Rhizopus delemar</name>
    <dbReference type="NCBI Taxonomy" id="936053"/>
    <lineage>
        <taxon>Eukaryota</taxon>
        <taxon>Fungi</taxon>
        <taxon>Fungi incertae sedis</taxon>
        <taxon>Mucoromycota</taxon>
        <taxon>Mucoromycotina</taxon>
        <taxon>Mucoromycetes</taxon>
        <taxon>Mucorales</taxon>
        <taxon>Mucorineae</taxon>
        <taxon>Rhizopodaceae</taxon>
        <taxon>Rhizopus</taxon>
    </lineage>
</organism>
<evidence type="ECO:0000259" key="4">
    <source>
        <dbReference type="Pfam" id="PF13458"/>
    </source>
</evidence>
<dbReference type="PANTHER" id="PTHR47151">
    <property type="entry name" value="LEU/ILE/VAL-BINDING ABC TRANSPORTER SUBUNIT"/>
    <property type="match status" value="1"/>
</dbReference>
<gene>
    <name evidence="5" type="ORF">G6F50_015925</name>
</gene>
<feature type="domain" description="Leucine-binding protein" evidence="4">
    <location>
        <begin position="6"/>
        <end position="118"/>
    </location>
</feature>
<dbReference type="Proteomes" id="UP000740926">
    <property type="component" value="Unassembled WGS sequence"/>
</dbReference>
<name>A0A9P6XV80_9FUNG</name>
<dbReference type="PANTHER" id="PTHR47151:SF3">
    <property type="entry name" value="LEUCINE-SPECIFIC-BINDING PROTEIN"/>
    <property type="match status" value="1"/>
</dbReference>
<keyword evidence="2" id="KW-0732">Signal</keyword>
<dbReference type="AlphaFoldDB" id="A0A9P6XV80"/>
<evidence type="ECO:0000313" key="6">
    <source>
        <dbReference type="Proteomes" id="UP000740926"/>
    </source>
</evidence>
<dbReference type="PRINTS" id="PR00337">
    <property type="entry name" value="LEUILEVALBP"/>
</dbReference>
<comment type="caution">
    <text evidence="5">The sequence shown here is derived from an EMBL/GenBank/DDBJ whole genome shotgun (WGS) entry which is preliminary data.</text>
</comment>
<keyword evidence="1" id="KW-0813">Transport</keyword>